<dbReference type="SUPFAM" id="SSF57667">
    <property type="entry name" value="beta-beta-alpha zinc fingers"/>
    <property type="match status" value="1"/>
</dbReference>
<accession>A0A6H1Z7U6</accession>
<evidence type="ECO:0000256" key="2">
    <source>
        <dbReference type="ARBA" id="ARBA00022771"/>
    </source>
</evidence>
<dbReference type="Pfam" id="PF12171">
    <property type="entry name" value="zf-C2H2_jaz"/>
    <property type="match status" value="1"/>
</dbReference>
<evidence type="ECO:0000256" key="1">
    <source>
        <dbReference type="ARBA" id="ARBA00022723"/>
    </source>
</evidence>
<dbReference type="InterPro" id="IPR036236">
    <property type="entry name" value="Znf_C2H2_sf"/>
</dbReference>
<evidence type="ECO:0000313" key="6">
    <source>
        <dbReference type="EMBL" id="QJB00670.1"/>
    </source>
</evidence>
<evidence type="ECO:0000259" key="4">
    <source>
        <dbReference type="PROSITE" id="PS50157"/>
    </source>
</evidence>
<dbReference type="PROSITE" id="PS00028">
    <property type="entry name" value="ZINC_FINGER_C2H2_1"/>
    <property type="match status" value="1"/>
</dbReference>
<name>A0A6H1Z7U6_9ZZZZ</name>
<dbReference type="InterPro" id="IPR013087">
    <property type="entry name" value="Znf_C2H2_type"/>
</dbReference>
<dbReference type="InterPro" id="IPR022755">
    <property type="entry name" value="Znf_C2H2_jaz"/>
</dbReference>
<sequence>MAVRGLTPITTDQQFYALILDELHEIRLLLTTVARAVTDAEGSQVTCPVCARTFQHDRALRAHMRSHDKHEGGKP</sequence>
<gene>
    <name evidence="6" type="ORF">MM171A00328_0035</name>
    <name evidence="5" type="ORF">MM171B00216_0029</name>
</gene>
<organism evidence="5">
    <name type="scientific">viral metagenome</name>
    <dbReference type="NCBI Taxonomy" id="1070528"/>
    <lineage>
        <taxon>unclassified sequences</taxon>
        <taxon>metagenomes</taxon>
        <taxon>organismal metagenomes</taxon>
    </lineage>
</organism>
<dbReference type="EMBL" id="MT143698">
    <property type="protein sequence ID" value="QJB00670.1"/>
    <property type="molecule type" value="Genomic_DNA"/>
</dbReference>
<dbReference type="EMBL" id="MT143888">
    <property type="protein sequence ID" value="QJA43529.1"/>
    <property type="molecule type" value="Genomic_DNA"/>
</dbReference>
<dbReference type="GO" id="GO:0008270">
    <property type="term" value="F:zinc ion binding"/>
    <property type="evidence" value="ECO:0007669"/>
    <property type="project" value="UniProtKB-KW"/>
</dbReference>
<evidence type="ECO:0000313" key="5">
    <source>
        <dbReference type="EMBL" id="QJA43529.1"/>
    </source>
</evidence>
<keyword evidence="3" id="KW-0862">Zinc</keyword>
<proteinExistence type="predicted"/>
<feature type="domain" description="C2H2-type" evidence="4">
    <location>
        <begin position="45"/>
        <end position="75"/>
    </location>
</feature>
<keyword evidence="2" id="KW-0863">Zinc-finger</keyword>
<dbReference type="SMART" id="SM00355">
    <property type="entry name" value="ZnF_C2H2"/>
    <property type="match status" value="1"/>
</dbReference>
<dbReference type="Gene3D" id="3.30.160.60">
    <property type="entry name" value="Classic Zinc Finger"/>
    <property type="match status" value="1"/>
</dbReference>
<reference evidence="5" key="1">
    <citation type="submission" date="2020-03" db="EMBL/GenBank/DDBJ databases">
        <title>The deep terrestrial virosphere.</title>
        <authorList>
            <person name="Holmfeldt K."/>
            <person name="Nilsson E."/>
            <person name="Simone D."/>
            <person name="Lopez-Fernandez M."/>
            <person name="Wu X."/>
            <person name="de Brujin I."/>
            <person name="Lundin D."/>
            <person name="Andersson A."/>
            <person name="Bertilsson S."/>
            <person name="Dopson M."/>
        </authorList>
    </citation>
    <scope>NUCLEOTIDE SEQUENCE</scope>
    <source>
        <strain evidence="6">MM171A00328</strain>
        <strain evidence="5">MM171B00216</strain>
    </source>
</reference>
<evidence type="ECO:0000256" key="3">
    <source>
        <dbReference type="ARBA" id="ARBA00022833"/>
    </source>
</evidence>
<dbReference type="PROSITE" id="PS50157">
    <property type="entry name" value="ZINC_FINGER_C2H2_2"/>
    <property type="match status" value="1"/>
</dbReference>
<keyword evidence="1" id="KW-0479">Metal-binding</keyword>
<protein>
    <recommendedName>
        <fullName evidence="4">C2H2-type domain-containing protein</fullName>
    </recommendedName>
</protein>
<dbReference type="AlphaFoldDB" id="A0A6H1Z7U6"/>